<dbReference type="PROSITE" id="PS00122">
    <property type="entry name" value="CARBOXYLESTERASE_B_1"/>
    <property type="match status" value="1"/>
</dbReference>
<dbReference type="PANTHER" id="PTHR11559">
    <property type="entry name" value="CARBOXYLESTERASE"/>
    <property type="match status" value="1"/>
</dbReference>
<evidence type="ECO:0000313" key="6">
    <source>
        <dbReference type="Proteomes" id="UP000313359"/>
    </source>
</evidence>
<evidence type="ECO:0000256" key="1">
    <source>
        <dbReference type="ARBA" id="ARBA00005964"/>
    </source>
</evidence>
<dbReference type="Gene3D" id="3.40.50.1820">
    <property type="entry name" value="alpha/beta hydrolase"/>
    <property type="match status" value="1"/>
</dbReference>
<dbReference type="EMBL" id="ML122307">
    <property type="protein sequence ID" value="RPD54347.1"/>
    <property type="molecule type" value="Genomic_DNA"/>
</dbReference>
<dbReference type="STRING" id="1328759.A0A5C2RV69"/>
<dbReference type="InterPro" id="IPR002018">
    <property type="entry name" value="CarbesteraseB"/>
</dbReference>
<dbReference type="Proteomes" id="UP000313359">
    <property type="component" value="Unassembled WGS sequence"/>
</dbReference>
<dbReference type="OrthoDB" id="408631at2759"/>
<evidence type="ECO:0000313" key="5">
    <source>
        <dbReference type="EMBL" id="RPD54347.1"/>
    </source>
</evidence>
<reference evidence="5" key="1">
    <citation type="journal article" date="2018" name="Genome Biol. Evol.">
        <title>Genomics and development of Lentinus tigrinus, a white-rot wood-decaying mushroom with dimorphic fruiting bodies.</title>
        <authorList>
            <person name="Wu B."/>
            <person name="Xu Z."/>
            <person name="Knudson A."/>
            <person name="Carlson A."/>
            <person name="Chen N."/>
            <person name="Kovaka S."/>
            <person name="LaButti K."/>
            <person name="Lipzen A."/>
            <person name="Pennachio C."/>
            <person name="Riley R."/>
            <person name="Schakwitz W."/>
            <person name="Umezawa K."/>
            <person name="Ohm R.A."/>
            <person name="Grigoriev I.V."/>
            <person name="Nagy L.G."/>
            <person name="Gibbons J."/>
            <person name="Hibbett D."/>
        </authorList>
    </citation>
    <scope>NUCLEOTIDE SEQUENCE [LARGE SCALE GENOMIC DNA]</scope>
    <source>
        <strain evidence="5">ALCF2SS1-6</strain>
    </source>
</reference>
<gene>
    <name evidence="5" type="ORF">L227DRAFT_534833</name>
</gene>
<evidence type="ECO:0000259" key="4">
    <source>
        <dbReference type="Pfam" id="PF00135"/>
    </source>
</evidence>
<dbReference type="AlphaFoldDB" id="A0A5C2RV69"/>
<name>A0A5C2RV69_9APHY</name>
<keyword evidence="2 3" id="KW-0378">Hydrolase</keyword>
<sequence>MPTAVKRPHAVREYESAPTDAMFLPTTPRILLLQVWLASCAHGCLTEYKASVKLGQANIVGTINGSVESFLGIPYAQPPVGDLRLRLPQLIESYHGTIDATSLGNQCLQQAATVPADLPLEILEGALPLLAKFGVSNPDVIQSEDCLSINIIRPANTTDFRFRRWTRWIYGGGFTDGSNAMTGYNGSAIVERSIDIGEPLIFVALNYRLHVLGFLGGKEVQDAGVANLGLHDQRAALRWTNKFIPSFGGDPAKVTIWGESAGSMSVFFHLFLNGGNPDGLFRAGIMSSGSSTPTGHITDLQGTYDFVVNQVGCTNATDTLACLRTVPAESLLAAVNQTPNEVDIKGLATPYFPRADGAFVARPPQQLAVHGKIADVPVIIGDVKDEGPIFSLGMMNITTDEEFASYLAQTWFPGASSRDLTKLLRLYPSDPSAGSPFDTGNANAFTPQYKRISAVQGDWFFNAPRRQLLDRFSRHQLMYNFQSARGNFTGIGDAHGSDLLTAFGPGDMTDYFIRFINHLDPNSHDETDPVWPRYDTVGRLTLQFNDGSNPVNVTVDDERLAGTDELSRLSLRFPI</sequence>
<dbReference type="InterPro" id="IPR019826">
    <property type="entry name" value="Carboxylesterase_B_AS"/>
</dbReference>
<accession>A0A5C2RV69</accession>
<evidence type="ECO:0000256" key="3">
    <source>
        <dbReference type="RuleBase" id="RU361235"/>
    </source>
</evidence>
<feature type="domain" description="Carboxylesterase type B" evidence="4">
    <location>
        <begin position="52"/>
        <end position="549"/>
    </location>
</feature>
<dbReference type="SUPFAM" id="SSF53474">
    <property type="entry name" value="alpha/beta-Hydrolases"/>
    <property type="match status" value="1"/>
</dbReference>
<keyword evidence="6" id="KW-1185">Reference proteome</keyword>
<dbReference type="EC" id="3.1.1.-" evidence="3"/>
<dbReference type="InterPro" id="IPR050309">
    <property type="entry name" value="Type-B_Carboxylest/Lipase"/>
</dbReference>
<dbReference type="InterPro" id="IPR029058">
    <property type="entry name" value="AB_hydrolase_fold"/>
</dbReference>
<evidence type="ECO:0000256" key="2">
    <source>
        <dbReference type="ARBA" id="ARBA00022801"/>
    </source>
</evidence>
<dbReference type="Pfam" id="PF00135">
    <property type="entry name" value="COesterase"/>
    <property type="match status" value="1"/>
</dbReference>
<organism evidence="5 6">
    <name type="scientific">Lentinus tigrinus ALCF2SS1-6</name>
    <dbReference type="NCBI Taxonomy" id="1328759"/>
    <lineage>
        <taxon>Eukaryota</taxon>
        <taxon>Fungi</taxon>
        <taxon>Dikarya</taxon>
        <taxon>Basidiomycota</taxon>
        <taxon>Agaricomycotina</taxon>
        <taxon>Agaricomycetes</taxon>
        <taxon>Polyporales</taxon>
        <taxon>Polyporaceae</taxon>
        <taxon>Lentinus</taxon>
    </lineage>
</organism>
<proteinExistence type="inferred from homology"/>
<dbReference type="GO" id="GO:0016787">
    <property type="term" value="F:hydrolase activity"/>
    <property type="evidence" value="ECO:0007669"/>
    <property type="project" value="UniProtKB-KW"/>
</dbReference>
<comment type="similarity">
    <text evidence="1 3">Belongs to the type-B carboxylesterase/lipase family.</text>
</comment>
<protein>
    <recommendedName>
        <fullName evidence="3">Carboxylic ester hydrolase</fullName>
        <ecNumber evidence="3">3.1.1.-</ecNumber>
    </recommendedName>
</protein>